<evidence type="ECO:0000313" key="8">
    <source>
        <dbReference type="Proteomes" id="UP000422736"/>
    </source>
</evidence>
<dbReference type="EMBL" id="CP015055">
    <property type="protein sequence ID" value="QGN15003.1"/>
    <property type="molecule type" value="Genomic_DNA"/>
</dbReference>
<gene>
    <name evidence="7" type="primary">JEM1</name>
    <name evidence="7" type="ORF">FIM1_1684</name>
</gene>
<evidence type="ECO:0000256" key="4">
    <source>
        <dbReference type="SAM" id="MobiDB-lite"/>
    </source>
</evidence>
<feature type="signal peptide" evidence="5">
    <location>
        <begin position="1"/>
        <end position="21"/>
    </location>
</feature>
<dbReference type="Gene3D" id="1.25.40.10">
    <property type="entry name" value="Tetratricopeptide repeat domain"/>
    <property type="match status" value="1"/>
</dbReference>
<reference evidence="7 8" key="1">
    <citation type="submission" date="2016-03" db="EMBL/GenBank/DDBJ databases">
        <title>How can Kluyveromyces marxianus grow so fast - potential evolutionary course in Saccharomyces Complex revealed by comparative genomics.</title>
        <authorList>
            <person name="Mo W."/>
            <person name="Lu W."/>
            <person name="Yang X."/>
            <person name="Qi J."/>
            <person name="Lv H."/>
        </authorList>
    </citation>
    <scope>NUCLEOTIDE SEQUENCE [LARGE SCALE GENOMIC DNA]</scope>
    <source>
        <strain evidence="7 8">FIM1</strain>
    </source>
</reference>
<organism evidence="7 8">
    <name type="scientific">Kluyveromyces marxianus</name>
    <name type="common">Yeast</name>
    <name type="synonym">Candida kefyr</name>
    <dbReference type="NCBI Taxonomy" id="4911"/>
    <lineage>
        <taxon>Eukaryota</taxon>
        <taxon>Fungi</taxon>
        <taxon>Dikarya</taxon>
        <taxon>Ascomycota</taxon>
        <taxon>Saccharomycotina</taxon>
        <taxon>Saccharomycetes</taxon>
        <taxon>Saccharomycetales</taxon>
        <taxon>Saccharomycetaceae</taxon>
        <taxon>Kluyveromyces</taxon>
    </lineage>
</organism>
<feature type="region of interest" description="Disordered" evidence="4">
    <location>
        <begin position="583"/>
        <end position="632"/>
    </location>
</feature>
<dbReference type="Proteomes" id="UP000422736">
    <property type="component" value="Chromosome 2"/>
</dbReference>
<dbReference type="Gene3D" id="1.10.287.110">
    <property type="entry name" value="DnaJ domain"/>
    <property type="match status" value="1"/>
</dbReference>
<keyword evidence="3" id="KW-0256">Endoplasmic reticulum</keyword>
<feature type="domain" description="J" evidence="6">
    <location>
        <begin position="525"/>
        <end position="595"/>
    </location>
</feature>
<comment type="subcellular location">
    <subcellularLocation>
        <location evidence="1">Endoplasmic reticulum</location>
    </subcellularLocation>
</comment>
<dbReference type="SUPFAM" id="SSF46565">
    <property type="entry name" value="Chaperone J-domain"/>
    <property type="match status" value="1"/>
</dbReference>
<feature type="chain" id="PRO_5046837479" evidence="5">
    <location>
        <begin position="22"/>
        <end position="632"/>
    </location>
</feature>
<protein>
    <submittedName>
        <fullName evidence="7">DnaJ-like chaperone JEM1</fullName>
    </submittedName>
</protein>
<feature type="compositionally biased region" description="Basic and acidic residues" evidence="4">
    <location>
        <begin position="584"/>
        <end position="596"/>
    </location>
</feature>
<evidence type="ECO:0000256" key="1">
    <source>
        <dbReference type="ARBA" id="ARBA00004240"/>
    </source>
</evidence>
<dbReference type="Pfam" id="PF00226">
    <property type="entry name" value="DnaJ"/>
    <property type="match status" value="1"/>
</dbReference>
<dbReference type="InterPro" id="IPR001623">
    <property type="entry name" value="DnaJ_domain"/>
</dbReference>
<evidence type="ECO:0000256" key="3">
    <source>
        <dbReference type="ARBA" id="ARBA00022824"/>
    </source>
</evidence>
<proteinExistence type="predicted"/>
<accession>A0ABX6ERP0</accession>
<keyword evidence="8" id="KW-1185">Reference proteome</keyword>
<evidence type="ECO:0000259" key="6">
    <source>
        <dbReference type="PROSITE" id="PS50076"/>
    </source>
</evidence>
<dbReference type="InterPro" id="IPR036869">
    <property type="entry name" value="J_dom_sf"/>
</dbReference>
<dbReference type="CDD" id="cd06257">
    <property type="entry name" value="DnaJ"/>
    <property type="match status" value="1"/>
</dbReference>
<dbReference type="PANTHER" id="PTHR44140">
    <property type="entry name" value="LD25575P"/>
    <property type="match status" value="1"/>
</dbReference>
<name>A0ABX6ERP0_KLUMA</name>
<dbReference type="PANTHER" id="PTHR44140:SF2">
    <property type="entry name" value="LD25575P"/>
    <property type="match status" value="1"/>
</dbReference>
<sequence length="632" mass="74015">MAYWTAFTTFCIFILTGVVTGADHQSICDITRVTDIIDSQKFSRDSIDDYQSLLPQISTYCHGKEWDQIINKINYNLGIIYLSIGQDHQAMKSFREVLLSNNTAYEDLSLERLNELYKKYGEWDKVKEGESKLMQERFHQLIESITTHIGNAESSKLLNEQFEEAFKISPYAFKLRVLYNDFLLDQLADIIDLNVAHKAVENLQTLLDKFGNKIELNNRLALYDELATMQLFILNTQPQVTLRKCLNLDMDYQPCKYLMKVWNQISKNLPPPSKMIDIEDYMSYTTDWSRATNFLLDNKRSVIAKYGNNLKNYEILVKYHDEKIKQILESRPLSNKTWHYDSVDTHTDFLIYLNVVICEALDMQSSSKKASKYCYNAMKESLTPGEIGKLKAYFKKFESPNTLKELLTALYDTYPHLSINLLHSVSQKLTSLERKKSDINTVDHWAVLVKFVQDHKLSESPLNFIKNLANSVVRTYNSIQNHQKQQQQRIFEQMFGNQQQQQFHQYQQHQRQQQFVEPNIKTDKDYYKILGIEKGATTKDIRRSYLQLTKKFHPDKQKKMNQEEREKNEAKMAEINEAYEILSDEDKRKKYDDAKSSRGNVYGNQGFRSHGGHGGFNNFGKTGRFQRKKPNH</sequence>
<evidence type="ECO:0000256" key="2">
    <source>
        <dbReference type="ARBA" id="ARBA00022729"/>
    </source>
</evidence>
<dbReference type="PROSITE" id="PS50076">
    <property type="entry name" value="DNAJ_2"/>
    <property type="match status" value="1"/>
</dbReference>
<evidence type="ECO:0000313" key="7">
    <source>
        <dbReference type="EMBL" id="QGN15003.1"/>
    </source>
</evidence>
<keyword evidence="2 5" id="KW-0732">Signal</keyword>
<dbReference type="PRINTS" id="PR00625">
    <property type="entry name" value="JDOMAIN"/>
</dbReference>
<dbReference type="InterPro" id="IPR051727">
    <property type="entry name" value="DnaJ_C3_Co-chaperones"/>
</dbReference>
<dbReference type="SMART" id="SM00271">
    <property type="entry name" value="DnaJ"/>
    <property type="match status" value="1"/>
</dbReference>
<dbReference type="InterPro" id="IPR011990">
    <property type="entry name" value="TPR-like_helical_dom_sf"/>
</dbReference>
<evidence type="ECO:0000256" key="5">
    <source>
        <dbReference type="SAM" id="SignalP"/>
    </source>
</evidence>